<dbReference type="HOGENOM" id="CLU_2657306_0_0_1"/>
<reference evidence="1" key="2">
    <citation type="submission" date="2015-06" db="UniProtKB">
        <authorList>
            <consortium name="EnsemblMetazoa"/>
        </authorList>
    </citation>
    <scope>IDENTIFICATION</scope>
</reference>
<accession>T1GPU9</accession>
<dbReference type="EMBL" id="CAQQ02110676">
    <property type="status" value="NOT_ANNOTATED_CDS"/>
    <property type="molecule type" value="Genomic_DNA"/>
</dbReference>
<dbReference type="EnsemblMetazoa" id="MESCA005643-RA">
    <property type="protein sequence ID" value="MESCA005643-PA"/>
    <property type="gene ID" value="MESCA005643"/>
</dbReference>
<proteinExistence type="predicted"/>
<evidence type="ECO:0000313" key="2">
    <source>
        <dbReference type="Proteomes" id="UP000015102"/>
    </source>
</evidence>
<reference evidence="2" key="1">
    <citation type="submission" date="2013-02" db="EMBL/GenBank/DDBJ databases">
        <authorList>
            <person name="Hughes D."/>
        </authorList>
    </citation>
    <scope>NUCLEOTIDE SEQUENCE</scope>
    <source>
        <strain>Durham</strain>
        <strain evidence="2">NC isolate 2 -- Noor lab</strain>
    </source>
</reference>
<organism evidence="1 2">
    <name type="scientific">Megaselia scalaris</name>
    <name type="common">Humpbacked fly</name>
    <name type="synonym">Phora scalaris</name>
    <dbReference type="NCBI Taxonomy" id="36166"/>
    <lineage>
        <taxon>Eukaryota</taxon>
        <taxon>Metazoa</taxon>
        <taxon>Ecdysozoa</taxon>
        <taxon>Arthropoda</taxon>
        <taxon>Hexapoda</taxon>
        <taxon>Insecta</taxon>
        <taxon>Pterygota</taxon>
        <taxon>Neoptera</taxon>
        <taxon>Endopterygota</taxon>
        <taxon>Diptera</taxon>
        <taxon>Brachycera</taxon>
        <taxon>Muscomorpha</taxon>
        <taxon>Platypezoidea</taxon>
        <taxon>Phoridae</taxon>
        <taxon>Megaseliini</taxon>
        <taxon>Megaselia</taxon>
    </lineage>
</organism>
<keyword evidence="2" id="KW-1185">Reference proteome</keyword>
<dbReference type="AlphaFoldDB" id="T1GPU9"/>
<name>T1GPU9_MEGSC</name>
<evidence type="ECO:0000313" key="1">
    <source>
        <dbReference type="EnsemblMetazoa" id="MESCA005643-PA"/>
    </source>
</evidence>
<dbReference type="Proteomes" id="UP000015102">
    <property type="component" value="Unassembled WGS sequence"/>
</dbReference>
<sequence>MFRILNIKFATIQRQKLSTSRTIGFSKNSLKRNLSRLESGQANGFCFARRNFHRSIRDLDSWDLKLRGGFFLEVGF</sequence>
<protein>
    <submittedName>
        <fullName evidence="1">Uncharacterized protein</fullName>
    </submittedName>
</protein>